<dbReference type="GO" id="GO:0003723">
    <property type="term" value="F:RNA binding"/>
    <property type="evidence" value="ECO:0007669"/>
    <property type="project" value="UniProtKB-UniRule"/>
</dbReference>
<feature type="domain" description="EndoU" evidence="12">
    <location>
        <begin position="1"/>
        <end position="87"/>
    </location>
</feature>
<dbReference type="OMA" id="RRSHNTC"/>
<dbReference type="OrthoDB" id="430326at2759"/>
<evidence type="ECO:0000256" key="1">
    <source>
        <dbReference type="ARBA" id="ARBA00001936"/>
    </source>
</evidence>
<dbReference type="GO" id="GO:0016787">
    <property type="term" value="F:hydrolase activity"/>
    <property type="evidence" value="ECO:0007669"/>
    <property type="project" value="UniProtKB-KW"/>
</dbReference>
<dbReference type="Proteomes" id="UP000053676">
    <property type="component" value="Unassembled WGS sequence"/>
</dbReference>
<dbReference type="InterPro" id="IPR037227">
    <property type="entry name" value="EndoU-like"/>
</dbReference>
<reference evidence="14" key="1">
    <citation type="journal article" date="2014" name="Nat. Genet.">
        <title>Genome of the human hookworm Necator americanus.</title>
        <authorList>
            <person name="Tang Y.T."/>
            <person name="Gao X."/>
            <person name="Rosa B.A."/>
            <person name="Abubucker S."/>
            <person name="Hallsworth-Pepin K."/>
            <person name="Martin J."/>
            <person name="Tyagi R."/>
            <person name="Heizer E."/>
            <person name="Zhang X."/>
            <person name="Bhonagiri-Palsikar V."/>
            <person name="Minx P."/>
            <person name="Warren W.C."/>
            <person name="Wang Q."/>
            <person name="Zhan B."/>
            <person name="Hotez P.J."/>
            <person name="Sternberg P.W."/>
            <person name="Dougall A."/>
            <person name="Gaze S.T."/>
            <person name="Mulvenna J."/>
            <person name="Sotillo J."/>
            <person name="Ranganathan S."/>
            <person name="Rabelo E.M."/>
            <person name="Wilson R.K."/>
            <person name="Felgner P.L."/>
            <person name="Bethony J."/>
            <person name="Hawdon J.M."/>
            <person name="Gasser R.B."/>
            <person name="Loukas A."/>
            <person name="Mitreva M."/>
        </authorList>
    </citation>
    <scope>NUCLEOTIDE SEQUENCE [LARGE SCALE GENOMIC DNA]</scope>
</reference>
<dbReference type="AlphaFoldDB" id="W2T5W3"/>
<dbReference type="PROSITE" id="PS51959">
    <property type="entry name" value="ENDOU"/>
    <property type="match status" value="1"/>
</dbReference>
<keyword evidence="6 11" id="KW-0255">Endonuclease</keyword>
<evidence type="ECO:0000256" key="6">
    <source>
        <dbReference type="ARBA" id="ARBA00022759"/>
    </source>
</evidence>
<sequence length="87" mass="9563">MVFFSFGSRKSIAGTIQYRWENVFKKKGGYLIGTSPAFDFSLFTVCSLIYSGDAKCQYNIDGYPLAVTSFTQPCSSGLCLSTAYPVI</sequence>
<dbReference type="Pfam" id="PF09412">
    <property type="entry name" value="XendoU"/>
    <property type="match status" value="1"/>
</dbReference>
<evidence type="ECO:0000256" key="8">
    <source>
        <dbReference type="ARBA" id="ARBA00022884"/>
    </source>
</evidence>
<dbReference type="KEGG" id="nai:NECAME_11169"/>
<dbReference type="GO" id="GO:0046872">
    <property type="term" value="F:metal ion binding"/>
    <property type="evidence" value="ECO:0007669"/>
    <property type="project" value="UniProtKB-UniRule"/>
</dbReference>
<keyword evidence="10" id="KW-0456">Lyase</keyword>
<dbReference type="EMBL" id="KI660182">
    <property type="protein sequence ID" value="ETN77258.1"/>
    <property type="molecule type" value="Genomic_DNA"/>
</dbReference>
<dbReference type="PANTHER" id="PTHR12439">
    <property type="entry name" value="PLACENTAL PROTEIN 11-RELATED"/>
    <property type="match status" value="1"/>
</dbReference>
<dbReference type="SUPFAM" id="SSF142877">
    <property type="entry name" value="EndoU-like"/>
    <property type="match status" value="1"/>
</dbReference>
<comment type="subunit">
    <text evidence="3 11">Monomer.</text>
</comment>
<evidence type="ECO:0000313" key="13">
    <source>
        <dbReference type="EMBL" id="ETN77258.1"/>
    </source>
</evidence>
<dbReference type="PANTHER" id="PTHR12439:SF42">
    <property type="entry name" value="ENDORIBONUCLEASE-RELATED"/>
    <property type="match status" value="1"/>
</dbReference>
<name>W2T5W3_NECAM</name>
<evidence type="ECO:0000256" key="9">
    <source>
        <dbReference type="ARBA" id="ARBA00023211"/>
    </source>
</evidence>
<keyword evidence="14" id="KW-1185">Reference proteome</keyword>
<organism evidence="13 14">
    <name type="scientific">Necator americanus</name>
    <name type="common">Human hookworm</name>
    <dbReference type="NCBI Taxonomy" id="51031"/>
    <lineage>
        <taxon>Eukaryota</taxon>
        <taxon>Metazoa</taxon>
        <taxon>Ecdysozoa</taxon>
        <taxon>Nematoda</taxon>
        <taxon>Chromadorea</taxon>
        <taxon>Rhabditida</taxon>
        <taxon>Rhabditina</taxon>
        <taxon>Rhabditomorpha</taxon>
        <taxon>Strongyloidea</taxon>
        <taxon>Ancylostomatidae</taxon>
        <taxon>Bunostominae</taxon>
        <taxon>Necator</taxon>
    </lineage>
</organism>
<keyword evidence="5 11" id="KW-0479">Metal-binding</keyword>
<dbReference type="InterPro" id="IPR039787">
    <property type="entry name" value="ENDOU"/>
</dbReference>
<evidence type="ECO:0000313" key="14">
    <source>
        <dbReference type="Proteomes" id="UP000053676"/>
    </source>
</evidence>
<dbReference type="GO" id="GO:0004521">
    <property type="term" value="F:RNA endonuclease activity"/>
    <property type="evidence" value="ECO:0007669"/>
    <property type="project" value="UniProtKB-UniRule"/>
</dbReference>
<evidence type="ECO:0000256" key="4">
    <source>
        <dbReference type="ARBA" id="ARBA00022722"/>
    </source>
</evidence>
<gene>
    <name evidence="13" type="ORF">NECAME_11169</name>
</gene>
<keyword evidence="9 11" id="KW-0464">Manganese</keyword>
<comment type="similarity">
    <text evidence="2 11">Belongs to the ENDOU family.</text>
</comment>
<evidence type="ECO:0000256" key="2">
    <source>
        <dbReference type="ARBA" id="ARBA00010168"/>
    </source>
</evidence>
<evidence type="ECO:0000256" key="5">
    <source>
        <dbReference type="ARBA" id="ARBA00022723"/>
    </source>
</evidence>
<keyword evidence="4 11" id="KW-0540">Nuclease</keyword>
<keyword evidence="8 11" id="KW-0694">RNA-binding</keyword>
<dbReference type="GO" id="GO:0016829">
    <property type="term" value="F:lyase activity"/>
    <property type="evidence" value="ECO:0007669"/>
    <property type="project" value="UniProtKB-KW"/>
</dbReference>
<evidence type="ECO:0000256" key="3">
    <source>
        <dbReference type="ARBA" id="ARBA00011245"/>
    </source>
</evidence>
<accession>W2T5W3</accession>
<proteinExistence type="inferred from homology"/>
<comment type="cofactor">
    <cofactor evidence="1 11">
        <name>Mn(2+)</name>
        <dbReference type="ChEBI" id="CHEBI:29035"/>
    </cofactor>
</comment>
<protein>
    <recommendedName>
        <fullName evidence="12">EndoU domain-containing protein</fullName>
    </recommendedName>
</protein>
<evidence type="ECO:0000256" key="10">
    <source>
        <dbReference type="ARBA" id="ARBA00023239"/>
    </source>
</evidence>
<evidence type="ECO:0000256" key="7">
    <source>
        <dbReference type="ARBA" id="ARBA00022801"/>
    </source>
</evidence>
<evidence type="ECO:0000259" key="12">
    <source>
        <dbReference type="PROSITE" id="PS51959"/>
    </source>
</evidence>
<dbReference type="InterPro" id="IPR018998">
    <property type="entry name" value="EndoU_C"/>
</dbReference>
<evidence type="ECO:0000256" key="11">
    <source>
        <dbReference type="RuleBase" id="RU367085"/>
    </source>
</evidence>
<keyword evidence="7 11" id="KW-0378">Hydrolase</keyword>